<dbReference type="EMBL" id="CP101987">
    <property type="protein sequence ID" value="UUI73586.1"/>
    <property type="molecule type" value="Genomic_DNA"/>
</dbReference>
<sequence>MIARIRKSIDEKDRGFTLIELLVVMIIIGILAAIAIPVFLNQRKKANDTAAVSDVSTLGKEIATFYVDATAPLATTGTATAGVFLGGGRYAIQGNDAGKASNGVTAATYSHTGTDVVQASTSWCVEVVYSGGSQGATSEVSYSAQDGLDKTGGC</sequence>
<reference evidence="7 8" key="1">
    <citation type="submission" date="2022-07" db="EMBL/GenBank/DDBJ databases">
        <title>Novel species in genus cellulomonas.</title>
        <authorList>
            <person name="Ye L."/>
        </authorList>
    </citation>
    <scope>NUCLEOTIDE SEQUENCE [LARGE SCALE GENOMIC DNA]</scope>
    <source>
        <strain evidence="8">zg-B89</strain>
    </source>
</reference>
<accession>A0ABY5KVV0</accession>
<evidence type="ECO:0000256" key="1">
    <source>
        <dbReference type="ARBA" id="ARBA00004167"/>
    </source>
</evidence>
<keyword evidence="2" id="KW-0488">Methylation</keyword>
<proteinExistence type="predicted"/>
<evidence type="ECO:0000256" key="3">
    <source>
        <dbReference type="ARBA" id="ARBA00022692"/>
    </source>
</evidence>
<keyword evidence="3 6" id="KW-0812">Transmembrane</keyword>
<dbReference type="Proteomes" id="UP001316384">
    <property type="component" value="Chromosome"/>
</dbReference>
<dbReference type="RefSeq" id="WP_227578696.1">
    <property type="nucleotide sequence ID" value="NZ_CP101987.1"/>
</dbReference>
<comment type="subcellular location">
    <subcellularLocation>
        <location evidence="1">Membrane</location>
        <topology evidence="1">Single-pass membrane protein</topology>
    </subcellularLocation>
</comment>
<keyword evidence="8" id="KW-1185">Reference proteome</keyword>
<evidence type="ECO:0000313" key="7">
    <source>
        <dbReference type="EMBL" id="UUI73586.1"/>
    </source>
</evidence>
<keyword evidence="5 6" id="KW-0472">Membrane</keyword>
<gene>
    <name evidence="7" type="ORF">NP048_09245</name>
</gene>
<dbReference type="Pfam" id="PF07963">
    <property type="entry name" value="N_methyl"/>
    <property type="match status" value="1"/>
</dbReference>
<dbReference type="PANTHER" id="PTHR30093:SF44">
    <property type="entry name" value="TYPE II SECRETION SYSTEM CORE PROTEIN G"/>
    <property type="match status" value="1"/>
</dbReference>
<evidence type="ECO:0000256" key="2">
    <source>
        <dbReference type="ARBA" id="ARBA00022481"/>
    </source>
</evidence>
<evidence type="ECO:0000313" key="8">
    <source>
        <dbReference type="Proteomes" id="UP001316384"/>
    </source>
</evidence>
<protein>
    <submittedName>
        <fullName evidence="7">Prepilin-type N-terminal cleavage/methylation domain-containing protein</fullName>
    </submittedName>
</protein>
<evidence type="ECO:0000256" key="4">
    <source>
        <dbReference type="ARBA" id="ARBA00022989"/>
    </source>
</evidence>
<dbReference type="PANTHER" id="PTHR30093">
    <property type="entry name" value="GENERAL SECRETION PATHWAY PROTEIN G"/>
    <property type="match status" value="1"/>
</dbReference>
<dbReference type="SUPFAM" id="SSF54523">
    <property type="entry name" value="Pili subunits"/>
    <property type="match status" value="1"/>
</dbReference>
<dbReference type="PRINTS" id="PR00813">
    <property type="entry name" value="BCTERIALGSPG"/>
</dbReference>
<dbReference type="Gene3D" id="3.30.700.10">
    <property type="entry name" value="Glycoprotein, Type 4 Pilin"/>
    <property type="match status" value="1"/>
</dbReference>
<organism evidence="7 8">
    <name type="scientific">Cellulomonas xiejunii</name>
    <dbReference type="NCBI Taxonomy" id="2968083"/>
    <lineage>
        <taxon>Bacteria</taxon>
        <taxon>Bacillati</taxon>
        <taxon>Actinomycetota</taxon>
        <taxon>Actinomycetes</taxon>
        <taxon>Micrococcales</taxon>
        <taxon>Cellulomonadaceae</taxon>
        <taxon>Cellulomonas</taxon>
    </lineage>
</organism>
<evidence type="ECO:0000256" key="5">
    <source>
        <dbReference type="ARBA" id="ARBA00023136"/>
    </source>
</evidence>
<name>A0ABY5KVV0_9CELL</name>
<dbReference type="PROSITE" id="PS00409">
    <property type="entry name" value="PROKAR_NTER_METHYL"/>
    <property type="match status" value="1"/>
</dbReference>
<dbReference type="InterPro" id="IPR012902">
    <property type="entry name" value="N_methyl_site"/>
</dbReference>
<evidence type="ECO:0000256" key="6">
    <source>
        <dbReference type="SAM" id="Phobius"/>
    </source>
</evidence>
<dbReference type="InterPro" id="IPR000983">
    <property type="entry name" value="Bac_GSPG_pilin"/>
</dbReference>
<keyword evidence="4 6" id="KW-1133">Transmembrane helix</keyword>
<dbReference type="NCBIfam" id="TIGR02532">
    <property type="entry name" value="IV_pilin_GFxxxE"/>
    <property type="match status" value="1"/>
</dbReference>
<feature type="transmembrane region" description="Helical" evidence="6">
    <location>
        <begin position="21"/>
        <end position="40"/>
    </location>
</feature>
<dbReference type="InterPro" id="IPR045584">
    <property type="entry name" value="Pilin-like"/>
</dbReference>